<dbReference type="EMBL" id="GEEE01021462">
    <property type="protein sequence ID" value="JAP41763.1"/>
    <property type="molecule type" value="Transcribed_RNA"/>
</dbReference>
<organism evidence="2">
    <name type="scientific">Schistocephalus solidus</name>
    <name type="common">Tapeworm</name>
    <dbReference type="NCBI Taxonomy" id="70667"/>
    <lineage>
        <taxon>Eukaryota</taxon>
        <taxon>Metazoa</taxon>
        <taxon>Spiralia</taxon>
        <taxon>Lophotrochozoa</taxon>
        <taxon>Platyhelminthes</taxon>
        <taxon>Cestoda</taxon>
        <taxon>Eucestoda</taxon>
        <taxon>Diphyllobothriidea</taxon>
        <taxon>Diphyllobothriidae</taxon>
        <taxon>Schistocephalus</taxon>
    </lineage>
</organism>
<evidence type="ECO:0000313" key="2">
    <source>
        <dbReference type="EMBL" id="JAP41763.1"/>
    </source>
</evidence>
<feature type="non-terminal residue" evidence="2">
    <location>
        <position position="1"/>
    </location>
</feature>
<evidence type="ECO:0000256" key="1">
    <source>
        <dbReference type="SAM" id="MobiDB-lite"/>
    </source>
</evidence>
<name>A0A0X3NQT1_SCHSO</name>
<feature type="region of interest" description="Disordered" evidence="1">
    <location>
        <begin position="491"/>
        <end position="556"/>
    </location>
</feature>
<accession>A0A0X3NQT1</accession>
<sequence>EKMQHQLGMASGEEGTAMHPLTIDQIKEALQNPEFAEIAKEFQQLQGTQILGQDPQSNTVLENIKEQMDMVMSKAGEKPNYDKMVNLYSLLREAERKSTLDGMDESEVKSEDLQLTPQETEYLRSLQQVVSERLLTEISVLNSLLPPERCAWMSLQENWENQRENLCVLAQLIQVESVAPDLASVIVSALLMNVADGVAALETTEMIPAEHRVIYYGYIRDSIEALSWFDIDVGNAKEIISRYNKFEEQIGGLFPRDVVERTPRPSMSRSNLTLTIAPGYRDSIQPESRQGFLNVIVEDALKRISVAEYIKSTNDQNEKLSSSVPVTRKDSSDQITRMRTVFSRATNLYEALESAGVGKQVAEEYMVIAKRVSPTKSHEQIEATYDTAVRLPITHLQSSLASVLSKQNDSDEDDVDLVAAVITATPSSPPKPSASTPQSHPPLHPTAIPSAPSEMIAPQVTSQPQQRPVFRAHSIADRDWRRIQTMTNKIRQKKLSQRAAGLPPEAEPNLVRARPVSRAPAEFSKSSDSESRSVTKPADASVKTPQEQSTRTKMRARSSVNLSLILTGAPASKLASRMEKFLHSEESIGISVRRESGAGRSSIYDTLDRSSLAIRGTPAPILVPYASIEGHEVTSLRVASHAYPLNPDEIRLIEGTLQTGRQEHEAESVYDRYRARRTNVRITPSKAKMRRKSSKGFQIEEALDLEVHNSPAEIGFLTRNPDLVLQQLRSRLDPGTLSCMIEDIRNYPSVGRSRTMLAQAMTKAIDLQKNEVHAKAKCTPQKQRRTVSRPSSVKPEDWRRMAPNTQAPVRSPLLYHGKKLHCQQNLLAERGYHKFGNKIGDYLTRMDIIEHIQSSNQKKAHERIKNSIVEWYVDIR</sequence>
<gene>
    <name evidence="2" type="ORF">TR121577</name>
</gene>
<protein>
    <submittedName>
        <fullName evidence="2">Uncharacterized protein</fullName>
    </submittedName>
</protein>
<feature type="region of interest" description="Disordered" evidence="1">
    <location>
        <begin position="424"/>
        <end position="451"/>
    </location>
</feature>
<reference evidence="2" key="1">
    <citation type="submission" date="2016-01" db="EMBL/GenBank/DDBJ databases">
        <title>Reference transcriptome for the parasite Schistocephalus solidus: insights into the molecular evolution of parasitism.</title>
        <authorList>
            <person name="Hebert F.O."/>
            <person name="Grambauer S."/>
            <person name="Barber I."/>
            <person name="Landry C.R."/>
            <person name="Aubin-Horth N."/>
        </authorList>
    </citation>
    <scope>NUCLEOTIDE SEQUENCE</scope>
</reference>
<proteinExistence type="predicted"/>
<dbReference type="AlphaFoldDB" id="A0A0X3NQT1"/>